<evidence type="ECO:0000313" key="1">
    <source>
        <dbReference type="EMBL" id="PIS05223.1"/>
    </source>
</evidence>
<proteinExistence type="predicted"/>
<dbReference type="AlphaFoldDB" id="A0A2H0W1I8"/>
<evidence type="ECO:0000313" key="2">
    <source>
        <dbReference type="Proteomes" id="UP000230935"/>
    </source>
</evidence>
<reference evidence="2" key="1">
    <citation type="submission" date="2017-09" db="EMBL/GenBank/DDBJ databases">
        <title>Depth-based differentiation of microbial function through sediment-hosted aquifers and enrichment of novel symbionts in the deep terrestrial subsurface.</title>
        <authorList>
            <person name="Probst A.J."/>
            <person name="Ladd B."/>
            <person name="Jarett J.K."/>
            <person name="Geller-Mcgrath D.E."/>
            <person name="Sieber C.M.K."/>
            <person name="Emerson J.B."/>
            <person name="Anantharaman K."/>
            <person name="Thomas B.C."/>
            <person name="Malmstrom R."/>
            <person name="Stieglmeier M."/>
            <person name="Klingl A."/>
            <person name="Woyke T."/>
            <person name="Ryan C.M."/>
            <person name="Banfield J.F."/>
        </authorList>
    </citation>
    <scope>NUCLEOTIDE SEQUENCE [LARGE SCALE GENOMIC DNA]</scope>
</reference>
<name>A0A2H0W1I8_9BACT</name>
<gene>
    <name evidence="1" type="ORF">COT81_02315</name>
</gene>
<dbReference type="Proteomes" id="UP000230935">
    <property type="component" value="Unassembled WGS sequence"/>
</dbReference>
<organism evidence="1 2">
    <name type="scientific">Candidatus Buchananbacteria bacterium CG10_big_fil_rev_8_21_14_0_10_42_9</name>
    <dbReference type="NCBI Taxonomy" id="1974526"/>
    <lineage>
        <taxon>Bacteria</taxon>
        <taxon>Candidatus Buchananiibacteriota</taxon>
    </lineage>
</organism>
<comment type="caution">
    <text evidence="1">The sequence shown here is derived from an EMBL/GenBank/DDBJ whole genome shotgun (WGS) entry which is preliminary data.</text>
</comment>
<accession>A0A2H0W1I8</accession>
<dbReference type="EMBL" id="PEZZ01000016">
    <property type="protein sequence ID" value="PIS05223.1"/>
    <property type="molecule type" value="Genomic_DNA"/>
</dbReference>
<protein>
    <submittedName>
        <fullName evidence="1">Uncharacterized protein</fullName>
    </submittedName>
</protein>
<sequence>MIRKIIFPLILILIGLTQIFGFVIKDNTIMRFGYTYAASPLPVVFTKIGAIEPFSIVLSANYITSNGQTKHIDISPGDFDVFPGPFFRRSSYTSPVFGLITDPTNKRALNVLRFGLCDEGVLIKTFTTDTNIQSAEIIARSLTRDVNAVWKFEVNCQNEISS</sequence>